<sequence length="286" mass="31909">MLLCLGVITDFAGASINGVYKTDFSEMSLQANGNQVTGTYKYKDGKINADLQGNRLTGTWVQTNARGRLEFVFTDDFSSFMGKWGYDDAALSRIWNGRKTDIQLPESPAPEGSGGIFPDTILDTVEKTTTPPSQNPPVVKEEGVKPGQPEQTEGGEVFLRPGQAAMRDDLEITLLSLKKTNQYINQPKTDHFYAIIRVRVKNLGKEQDSALIFSQLQWKDPKSSISHSFQRTTGVKLDKTRDYELPPGVEGEFEEVYMLPNGMSETQFVLSKGWTKTIAIWLLPIE</sequence>
<feature type="region of interest" description="Disordered" evidence="2">
    <location>
        <begin position="127"/>
        <end position="155"/>
    </location>
</feature>
<dbReference type="eggNOG" id="COG5513">
    <property type="taxonomic scope" value="Bacteria"/>
</dbReference>
<dbReference type="AlphaFoldDB" id="C0QJT4"/>
<dbReference type="KEGG" id="dat:HRM2_08240"/>
<dbReference type="HOGENOM" id="CLU_972272_0_0_7"/>
<dbReference type="STRING" id="177437.HRM2_08240"/>
<keyword evidence="4" id="KW-1185">Reference proteome</keyword>
<reference evidence="3 4" key="1">
    <citation type="journal article" date="2009" name="Environ. Microbiol.">
        <title>Genome sequence of Desulfobacterium autotrophicum HRM2, a marine sulfate reducer oxidizing organic carbon completely to carbon dioxide.</title>
        <authorList>
            <person name="Strittmatter A.W."/>
            <person name="Liesegang H."/>
            <person name="Rabus R."/>
            <person name="Decker I."/>
            <person name="Amann J."/>
            <person name="Andres S."/>
            <person name="Henne A."/>
            <person name="Fricke W.F."/>
            <person name="Martinez-Arias R."/>
            <person name="Bartels D."/>
            <person name="Goesmann A."/>
            <person name="Krause L."/>
            <person name="Puehler A."/>
            <person name="Klenk H.P."/>
            <person name="Richter M."/>
            <person name="Schuler M."/>
            <person name="Gloeckner F.O."/>
            <person name="Meyerdierks A."/>
            <person name="Gottschalk G."/>
            <person name="Amann R."/>
        </authorList>
    </citation>
    <scope>NUCLEOTIDE SEQUENCE [LARGE SCALE GENOMIC DNA]</scope>
    <source>
        <strain evidence="4">ATCC 43914 / DSM 3382 / HRM2</strain>
    </source>
</reference>
<dbReference type="InterPro" id="IPR029050">
    <property type="entry name" value="Immunoprotect_excell_Ig-like"/>
</dbReference>
<protein>
    <recommendedName>
        <fullName evidence="5">DUF4352 domain-containing protein</fullName>
    </recommendedName>
</protein>
<gene>
    <name evidence="3" type="ordered locus">HRM2_08240</name>
</gene>
<dbReference type="Proteomes" id="UP000000442">
    <property type="component" value="Chromosome"/>
</dbReference>
<evidence type="ECO:0008006" key="5">
    <source>
        <dbReference type="Google" id="ProtNLM"/>
    </source>
</evidence>
<dbReference type="Gene3D" id="2.60.40.1240">
    <property type="match status" value="1"/>
</dbReference>
<evidence type="ECO:0000256" key="2">
    <source>
        <dbReference type="SAM" id="MobiDB-lite"/>
    </source>
</evidence>
<accession>C0QJT4</accession>
<proteinExistence type="predicted"/>
<evidence type="ECO:0000313" key="3">
    <source>
        <dbReference type="EMBL" id="ACN13937.1"/>
    </source>
</evidence>
<keyword evidence="1" id="KW-0732">Signal</keyword>
<name>C0QJT4_DESAH</name>
<evidence type="ECO:0000256" key="1">
    <source>
        <dbReference type="ARBA" id="ARBA00022729"/>
    </source>
</evidence>
<organism evidence="3 4">
    <name type="scientific">Desulforapulum autotrophicum (strain ATCC 43914 / DSM 3382 / VKM B-1955 / HRM2)</name>
    <name type="common">Desulfobacterium autotrophicum</name>
    <dbReference type="NCBI Taxonomy" id="177437"/>
    <lineage>
        <taxon>Bacteria</taxon>
        <taxon>Pseudomonadati</taxon>
        <taxon>Thermodesulfobacteriota</taxon>
        <taxon>Desulfobacteria</taxon>
        <taxon>Desulfobacterales</taxon>
        <taxon>Desulfobacteraceae</taxon>
        <taxon>Desulforapulum</taxon>
    </lineage>
</organism>
<dbReference type="EMBL" id="CP001087">
    <property type="protein sequence ID" value="ACN13937.1"/>
    <property type="molecule type" value="Genomic_DNA"/>
</dbReference>
<evidence type="ECO:0000313" key="4">
    <source>
        <dbReference type="Proteomes" id="UP000000442"/>
    </source>
</evidence>